<dbReference type="Gene3D" id="1.20.1250.20">
    <property type="entry name" value="MFS general substrate transporter like domains"/>
    <property type="match status" value="2"/>
</dbReference>
<evidence type="ECO:0000313" key="2">
    <source>
        <dbReference type="EMBL" id="GIE72454.1"/>
    </source>
</evidence>
<evidence type="ECO:0000256" key="1">
    <source>
        <dbReference type="SAM" id="Phobius"/>
    </source>
</evidence>
<reference evidence="2 3" key="1">
    <citation type="submission" date="2021-01" db="EMBL/GenBank/DDBJ databases">
        <title>Whole genome shotgun sequence of Actinoplanes palleronii NBRC 14916.</title>
        <authorList>
            <person name="Komaki H."/>
            <person name="Tamura T."/>
        </authorList>
    </citation>
    <scope>NUCLEOTIDE SEQUENCE [LARGE SCALE GENOMIC DNA]</scope>
    <source>
        <strain evidence="2 3">NBRC 14916</strain>
    </source>
</reference>
<name>A0ABQ4BP64_9ACTN</name>
<feature type="transmembrane region" description="Helical" evidence="1">
    <location>
        <begin position="214"/>
        <end position="234"/>
    </location>
</feature>
<organism evidence="2 3">
    <name type="scientific">Actinoplanes palleronii</name>
    <dbReference type="NCBI Taxonomy" id="113570"/>
    <lineage>
        <taxon>Bacteria</taxon>
        <taxon>Bacillati</taxon>
        <taxon>Actinomycetota</taxon>
        <taxon>Actinomycetes</taxon>
        <taxon>Micromonosporales</taxon>
        <taxon>Micromonosporaceae</taxon>
        <taxon>Actinoplanes</taxon>
    </lineage>
</organism>
<feature type="transmembrane region" description="Helical" evidence="1">
    <location>
        <begin position="54"/>
        <end position="74"/>
    </location>
</feature>
<feature type="transmembrane region" description="Helical" evidence="1">
    <location>
        <begin position="80"/>
        <end position="101"/>
    </location>
</feature>
<evidence type="ECO:0000313" key="3">
    <source>
        <dbReference type="Proteomes" id="UP000624709"/>
    </source>
</evidence>
<comment type="caution">
    <text evidence="2">The sequence shown here is derived from an EMBL/GenBank/DDBJ whole genome shotgun (WGS) entry which is preliminary data.</text>
</comment>
<keyword evidence="1" id="KW-0812">Transmembrane</keyword>
<dbReference type="EMBL" id="BOMS01000146">
    <property type="protein sequence ID" value="GIE72454.1"/>
    <property type="molecule type" value="Genomic_DNA"/>
</dbReference>
<feature type="transmembrane region" description="Helical" evidence="1">
    <location>
        <begin position="27"/>
        <end position="47"/>
    </location>
</feature>
<feature type="transmembrane region" description="Helical" evidence="1">
    <location>
        <begin position="241"/>
        <end position="259"/>
    </location>
</feature>
<feature type="transmembrane region" description="Helical" evidence="1">
    <location>
        <begin position="265"/>
        <end position="285"/>
    </location>
</feature>
<proteinExistence type="predicted"/>
<dbReference type="PANTHER" id="PTHR23542:SF1">
    <property type="entry name" value="MAJOR FACILITATOR SUPERFAMILY (MFS) PROFILE DOMAIN-CONTAINING PROTEIN"/>
    <property type="match status" value="1"/>
</dbReference>
<feature type="transmembrane region" description="Helical" evidence="1">
    <location>
        <begin position="139"/>
        <end position="165"/>
    </location>
</feature>
<gene>
    <name evidence="2" type="ORF">Apa02nite_085620</name>
</gene>
<keyword evidence="1" id="KW-1133">Transmembrane helix</keyword>
<protein>
    <submittedName>
        <fullName evidence="2">Transporter</fullName>
    </submittedName>
</protein>
<dbReference type="SUPFAM" id="SSF103473">
    <property type="entry name" value="MFS general substrate transporter"/>
    <property type="match status" value="1"/>
</dbReference>
<feature type="transmembrane region" description="Helical" evidence="1">
    <location>
        <begin position="113"/>
        <end position="133"/>
    </location>
</feature>
<sequence>MPLGMLSLAVYLLVVEAGGTPAAAGLTSGSVGAGNALGLLIQGWLIGRHGMSRVIGVCAVLCPAALIGVVASPTAGPRTYLIAGIAGVSVPATTACMRVLWTVLIDDQRARASAYALLATSFQAALIIGPLTVTGARYLGGAVCAVVLAAILSGVGGLAFAVSPACRAQRPPRSGPTGPLRLSSGLRTLLAGGFGSGIALGIMVIAVAGARPALAGTLFALFAVGELSAGLVYGATFRIPVPVRLFCGMAGMAIVLALLTVGHHGIAAAAFLMTIGGVFAAPVAIANSALLDDVVPAAALAQSYTGVVAAGLLGNAVGNSAGGYLTEHASVAAAFAVGAAILACTAVILAIRRNTLLPAPLETR</sequence>
<feature type="transmembrane region" description="Helical" evidence="1">
    <location>
        <begin position="186"/>
        <end position="208"/>
    </location>
</feature>
<keyword evidence="1" id="KW-0472">Membrane</keyword>
<keyword evidence="3" id="KW-1185">Reference proteome</keyword>
<dbReference type="InterPro" id="IPR036259">
    <property type="entry name" value="MFS_trans_sf"/>
</dbReference>
<feature type="transmembrane region" description="Helical" evidence="1">
    <location>
        <begin position="297"/>
        <end position="317"/>
    </location>
</feature>
<accession>A0ABQ4BP64</accession>
<dbReference type="Proteomes" id="UP000624709">
    <property type="component" value="Unassembled WGS sequence"/>
</dbReference>
<feature type="transmembrane region" description="Helical" evidence="1">
    <location>
        <begin position="329"/>
        <end position="351"/>
    </location>
</feature>
<dbReference type="PANTHER" id="PTHR23542">
    <property type="match status" value="1"/>
</dbReference>